<keyword evidence="4" id="KW-1185">Reference proteome</keyword>
<keyword evidence="2" id="KW-0732">Signal</keyword>
<name>A0AAV0G1U2_9ASTE</name>
<dbReference type="Proteomes" id="UP001152523">
    <property type="component" value="Unassembled WGS sequence"/>
</dbReference>
<protein>
    <submittedName>
        <fullName evidence="3">Uncharacterized protein</fullName>
    </submittedName>
</protein>
<dbReference type="EMBL" id="CAMAPF010001031">
    <property type="protein sequence ID" value="CAH9141512.1"/>
    <property type="molecule type" value="Genomic_DNA"/>
</dbReference>
<accession>A0AAV0G1U2</accession>
<comment type="caution">
    <text evidence="3">The sequence shown here is derived from an EMBL/GenBank/DDBJ whole genome shotgun (WGS) entry which is preliminary data.</text>
</comment>
<sequence>MSGPTFQLSSIALIFLLIKKKLSTREGKESGTKKTHLGITEAAHTSNDNGGAGGVGVEDGSCGLRRASMGLRWPRKQAPETTCGRRLCSWTAGHGAAADGGRWRAMGRRWQGRAAAGGWMYVGVRMEARVRRKELKLRVL</sequence>
<feature type="chain" id="PRO_5043841134" evidence="2">
    <location>
        <begin position="24"/>
        <end position="140"/>
    </location>
</feature>
<evidence type="ECO:0000256" key="1">
    <source>
        <dbReference type="SAM" id="MobiDB-lite"/>
    </source>
</evidence>
<evidence type="ECO:0000256" key="2">
    <source>
        <dbReference type="SAM" id="SignalP"/>
    </source>
</evidence>
<feature type="signal peptide" evidence="2">
    <location>
        <begin position="1"/>
        <end position="23"/>
    </location>
</feature>
<proteinExistence type="predicted"/>
<gene>
    <name evidence="3" type="ORF">CEPIT_LOCUS39185</name>
</gene>
<organism evidence="3 4">
    <name type="scientific">Cuscuta epithymum</name>
    <dbReference type="NCBI Taxonomy" id="186058"/>
    <lineage>
        <taxon>Eukaryota</taxon>
        <taxon>Viridiplantae</taxon>
        <taxon>Streptophyta</taxon>
        <taxon>Embryophyta</taxon>
        <taxon>Tracheophyta</taxon>
        <taxon>Spermatophyta</taxon>
        <taxon>Magnoliopsida</taxon>
        <taxon>eudicotyledons</taxon>
        <taxon>Gunneridae</taxon>
        <taxon>Pentapetalae</taxon>
        <taxon>asterids</taxon>
        <taxon>lamiids</taxon>
        <taxon>Solanales</taxon>
        <taxon>Convolvulaceae</taxon>
        <taxon>Cuscuteae</taxon>
        <taxon>Cuscuta</taxon>
        <taxon>Cuscuta subgen. Cuscuta</taxon>
    </lineage>
</organism>
<evidence type="ECO:0000313" key="3">
    <source>
        <dbReference type="EMBL" id="CAH9141512.1"/>
    </source>
</evidence>
<reference evidence="3" key="1">
    <citation type="submission" date="2022-07" db="EMBL/GenBank/DDBJ databases">
        <authorList>
            <person name="Macas J."/>
            <person name="Novak P."/>
            <person name="Neumann P."/>
        </authorList>
    </citation>
    <scope>NUCLEOTIDE SEQUENCE</scope>
</reference>
<feature type="region of interest" description="Disordered" evidence="1">
    <location>
        <begin position="25"/>
        <end position="54"/>
    </location>
</feature>
<dbReference type="AlphaFoldDB" id="A0AAV0G1U2"/>
<evidence type="ECO:0000313" key="4">
    <source>
        <dbReference type="Proteomes" id="UP001152523"/>
    </source>
</evidence>